<protein>
    <submittedName>
        <fullName evidence="1">Uncharacterized protein</fullName>
    </submittedName>
</protein>
<dbReference type="OrthoDB" id="14311at2"/>
<keyword evidence="2" id="KW-1185">Reference proteome</keyword>
<comment type="caution">
    <text evidence="1">The sequence shown here is derived from an EMBL/GenBank/DDBJ whole genome shotgun (WGS) entry which is preliminary data.</text>
</comment>
<dbReference type="EMBL" id="ABZS01000227">
    <property type="protein sequence ID" value="EEP59790.1"/>
    <property type="molecule type" value="Genomic_DNA"/>
</dbReference>
<evidence type="ECO:0000313" key="2">
    <source>
        <dbReference type="Proteomes" id="UP000005540"/>
    </source>
</evidence>
<dbReference type="AlphaFoldDB" id="C4FMA9"/>
<gene>
    <name evidence="1" type="ORF">SULYE_1712</name>
</gene>
<proteinExistence type="predicted"/>
<accession>C4FMA9</accession>
<evidence type="ECO:0000313" key="1">
    <source>
        <dbReference type="EMBL" id="EEP59790.1"/>
    </source>
</evidence>
<sequence length="120" mass="14263">MGAVFRPLIQTTMIFKLIRYTPQKIEIEITENQVIQMFPIELTEHPNFGIIQRFWKSENQTYSIDNFDASQILDLSTTKIYKKLKDDAMLDILNKEEKLKIVLIYNNTEDVYDLIKLYPQ</sequence>
<organism evidence="1 2">
    <name type="scientific">Sulfurihydrogenibium yellowstonense SS-5</name>
    <dbReference type="NCBI Taxonomy" id="432331"/>
    <lineage>
        <taxon>Bacteria</taxon>
        <taxon>Pseudomonadati</taxon>
        <taxon>Aquificota</taxon>
        <taxon>Aquificia</taxon>
        <taxon>Aquificales</taxon>
        <taxon>Hydrogenothermaceae</taxon>
        <taxon>Sulfurihydrogenibium</taxon>
    </lineage>
</organism>
<reference evidence="1 2" key="1">
    <citation type="submission" date="2009-04" db="EMBL/GenBank/DDBJ databases">
        <authorList>
            <person name="Reysenbach A.-L."/>
            <person name="Heidelberg J.F."/>
            <person name="Nelson W.C."/>
        </authorList>
    </citation>
    <scope>NUCLEOTIDE SEQUENCE [LARGE SCALE GENOMIC DNA]</scope>
    <source>
        <strain evidence="1 2">SS-5</strain>
    </source>
</reference>
<name>C4FMA9_9AQUI</name>
<dbReference type="Proteomes" id="UP000005540">
    <property type="component" value="Unassembled WGS sequence"/>
</dbReference>